<dbReference type="HOGENOM" id="CLU_158018_0_0_9"/>
<gene>
    <name evidence="1" type="ORF">BN424_2618</name>
</gene>
<protein>
    <submittedName>
        <fullName evidence="1">Minor capsid protein R135</fullName>
    </submittedName>
</protein>
<dbReference type="EMBL" id="HE999757">
    <property type="protein sequence ID" value="CCO12057.2"/>
    <property type="molecule type" value="Genomic_DNA"/>
</dbReference>
<keyword evidence="2" id="KW-1185">Reference proteome</keyword>
<dbReference type="InterPro" id="IPR024411">
    <property type="entry name" value="Tail_terminator_phage"/>
</dbReference>
<dbReference type="OrthoDB" id="2928533at2"/>
<dbReference type="Proteomes" id="UP000000212">
    <property type="component" value="Chromosome"/>
</dbReference>
<reference evidence="2" key="1">
    <citation type="journal article" date="2013" name="Genome Announc.">
        <title>Complete Chromosome Sequence of Carnobacterium maltaromaticum LMA 28.</title>
        <authorList>
            <person name="Cailliez-Grimal C."/>
            <person name="Chaillou S."/>
            <person name="Anba-Mondoloni J."/>
            <person name="Loux V."/>
            <person name="Afzal M.I."/>
            <person name="Rahman A."/>
            <person name="Kergourlay G."/>
            <person name="Champomier-Verges M.C."/>
            <person name="Zagorec M."/>
            <person name="Dalgaard P."/>
            <person name="Leisner J.J."/>
            <person name="Prevost H."/>
            <person name="Revol-Junelles A.M."/>
            <person name="Borges F."/>
        </authorList>
    </citation>
    <scope>NUCLEOTIDE SEQUENCE</scope>
    <source>
        <strain evidence="2">LMA28</strain>
    </source>
</reference>
<organism evidence="1 2">
    <name type="scientific">Carnobacterium maltaromaticum LMA28</name>
    <dbReference type="NCBI Taxonomy" id="1234679"/>
    <lineage>
        <taxon>Bacteria</taxon>
        <taxon>Bacillati</taxon>
        <taxon>Bacillota</taxon>
        <taxon>Bacilli</taxon>
        <taxon>Lactobacillales</taxon>
        <taxon>Carnobacteriaceae</taxon>
        <taxon>Carnobacterium</taxon>
    </lineage>
</organism>
<dbReference type="Pfam" id="PF12691">
    <property type="entry name" value="Phage_tail_terminator_6"/>
    <property type="match status" value="1"/>
</dbReference>
<evidence type="ECO:0000313" key="1">
    <source>
        <dbReference type="EMBL" id="CCO12057.2"/>
    </source>
</evidence>
<dbReference type="AlphaFoldDB" id="K8E5K9"/>
<dbReference type="eggNOG" id="ENOG5033BP3">
    <property type="taxonomic scope" value="Bacteria"/>
</dbReference>
<sequence length="131" mass="14928">MDFIERIKDSVNSIDNLPIQLRIGYLGTDESLVIYPLPGSATTKEYMDGAKDVDMNYEIAMKSKDGDKLQQVLWLISEHLDKVKSVISQDDSFTFNKLTITSKPFINQFDEQGWLVFLLDFTANITIEGEL</sequence>
<accession>K8E5K9</accession>
<dbReference type="RefSeq" id="WP_015077108.1">
    <property type="nucleotide sequence ID" value="NC_019425.2"/>
</dbReference>
<proteinExistence type="predicted"/>
<evidence type="ECO:0000313" key="2">
    <source>
        <dbReference type="Proteomes" id="UP000000212"/>
    </source>
</evidence>
<dbReference type="KEGG" id="cml:BN424_2618"/>
<name>K8E5K9_CARML</name>
<dbReference type="STRING" id="1234679.BN424_2618"/>